<feature type="transmembrane region" description="Helical" evidence="10">
    <location>
        <begin position="293"/>
        <end position="314"/>
    </location>
</feature>
<dbReference type="GO" id="GO:0005886">
    <property type="term" value="C:plasma membrane"/>
    <property type="evidence" value="ECO:0007669"/>
    <property type="project" value="UniProtKB-SubCell"/>
</dbReference>
<proteinExistence type="predicted"/>
<evidence type="ECO:0000256" key="8">
    <source>
        <dbReference type="ARBA" id="ARBA00023136"/>
    </source>
</evidence>
<dbReference type="Pfam" id="PF01554">
    <property type="entry name" value="MatE"/>
    <property type="match status" value="2"/>
</dbReference>
<dbReference type="GO" id="GO:0015297">
    <property type="term" value="F:antiporter activity"/>
    <property type="evidence" value="ECO:0007669"/>
    <property type="project" value="UniProtKB-KW"/>
</dbReference>
<evidence type="ECO:0000256" key="3">
    <source>
        <dbReference type="ARBA" id="ARBA00022449"/>
    </source>
</evidence>
<dbReference type="OrthoDB" id="9780160at2"/>
<evidence type="ECO:0000256" key="5">
    <source>
        <dbReference type="ARBA" id="ARBA00022692"/>
    </source>
</evidence>
<accession>H7EKZ2</accession>
<keyword evidence="6 10" id="KW-1133">Transmembrane helix</keyword>
<dbReference type="PIRSF" id="PIRSF006603">
    <property type="entry name" value="DinF"/>
    <property type="match status" value="1"/>
</dbReference>
<keyword evidence="2" id="KW-0813">Transport</keyword>
<feature type="transmembrane region" description="Helical" evidence="10">
    <location>
        <begin position="21"/>
        <end position="46"/>
    </location>
</feature>
<protein>
    <recommendedName>
        <fullName evidence="9">Multidrug-efflux transporter</fullName>
    </recommendedName>
</protein>
<keyword evidence="5 10" id="KW-0812">Transmembrane</keyword>
<evidence type="ECO:0000256" key="4">
    <source>
        <dbReference type="ARBA" id="ARBA00022475"/>
    </source>
</evidence>
<feature type="transmembrane region" description="Helical" evidence="10">
    <location>
        <begin position="107"/>
        <end position="126"/>
    </location>
</feature>
<keyword evidence="12" id="KW-1185">Reference proteome</keyword>
<keyword evidence="7" id="KW-0406">Ion transport</keyword>
<dbReference type="PANTHER" id="PTHR43298">
    <property type="entry name" value="MULTIDRUG RESISTANCE PROTEIN NORM-RELATED"/>
    <property type="match status" value="1"/>
</dbReference>
<feature type="transmembrane region" description="Helical" evidence="10">
    <location>
        <begin position="261"/>
        <end position="281"/>
    </location>
</feature>
<comment type="subcellular location">
    <subcellularLocation>
        <location evidence="1">Cell membrane</location>
        <topology evidence="1">Multi-pass membrane protein</topology>
    </subcellularLocation>
</comment>
<evidence type="ECO:0000256" key="2">
    <source>
        <dbReference type="ARBA" id="ARBA00022448"/>
    </source>
</evidence>
<dbReference type="PATRIC" id="fig|907348.3.peg.1572"/>
<feature type="transmembrane region" description="Helical" evidence="10">
    <location>
        <begin position="437"/>
        <end position="456"/>
    </location>
</feature>
<feature type="transmembrane region" description="Helical" evidence="10">
    <location>
        <begin position="412"/>
        <end position="431"/>
    </location>
</feature>
<feature type="transmembrane region" description="Helical" evidence="10">
    <location>
        <begin position="335"/>
        <end position="363"/>
    </location>
</feature>
<name>H7EKZ2_9SPIR</name>
<feature type="transmembrane region" description="Helical" evidence="10">
    <location>
        <begin position="146"/>
        <end position="166"/>
    </location>
</feature>
<keyword evidence="8 10" id="KW-0472">Membrane</keyword>
<evidence type="ECO:0000313" key="12">
    <source>
        <dbReference type="Proteomes" id="UP000003571"/>
    </source>
</evidence>
<feature type="transmembrane region" description="Helical" evidence="10">
    <location>
        <begin position="369"/>
        <end position="391"/>
    </location>
</feature>
<evidence type="ECO:0000256" key="10">
    <source>
        <dbReference type="SAM" id="Phobius"/>
    </source>
</evidence>
<comment type="caution">
    <text evidence="11">The sequence shown here is derived from an EMBL/GenBank/DDBJ whole genome shotgun (WGS) entry which is preliminary data.</text>
</comment>
<dbReference type="InterPro" id="IPR002528">
    <property type="entry name" value="MATE_fam"/>
</dbReference>
<evidence type="ECO:0000313" key="11">
    <source>
        <dbReference type="EMBL" id="EIC01717.1"/>
    </source>
</evidence>
<evidence type="ECO:0000256" key="1">
    <source>
        <dbReference type="ARBA" id="ARBA00004651"/>
    </source>
</evidence>
<dbReference type="GO" id="GO:0042910">
    <property type="term" value="F:xenobiotic transmembrane transporter activity"/>
    <property type="evidence" value="ECO:0007669"/>
    <property type="project" value="InterPro"/>
</dbReference>
<gene>
    <name evidence="11" type="ORF">TresaDRAFT_1006</name>
</gene>
<feature type="transmembrane region" description="Helical" evidence="10">
    <location>
        <begin position="211"/>
        <end position="232"/>
    </location>
</feature>
<feature type="transmembrane region" description="Helical" evidence="10">
    <location>
        <begin position="178"/>
        <end position="199"/>
    </location>
</feature>
<keyword evidence="3" id="KW-0050">Antiport</keyword>
<feature type="transmembrane region" description="Helical" evidence="10">
    <location>
        <begin position="66"/>
        <end position="86"/>
    </location>
</feature>
<dbReference type="RefSeq" id="WP_002704446.1">
    <property type="nucleotide sequence ID" value="NZ_AGRW01000047.1"/>
</dbReference>
<reference evidence="11 12" key="1">
    <citation type="submission" date="2011-09" db="EMBL/GenBank/DDBJ databases">
        <title>The draft genome of Treponema saccharophilum DSM 2985.</title>
        <authorList>
            <consortium name="US DOE Joint Genome Institute (JGI-PGF)"/>
            <person name="Lucas S."/>
            <person name="Copeland A."/>
            <person name="Lapidus A."/>
            <person name="Glavina del Rio T."/>
            <person name="Dalin E."/>
            <person name="Tice H."/>
            <person name="Bruce D."/>
            <person name="Goodwin L."/>
            <person name="Pitluck S."/>
            <person name="Peters L."/>
            <person name="Kyrpides N."/>
            <person name="Mavromatis K."/>
            <person name="Ivanova N."/>
            <person name="Markowitz V."/>
            <person name="Cheng J.-F."/>
            <person name="Hugenholtz P."/>
            <person name="Woyke T."/>
            <person name="Wu D."/>
            <person name="Gronow S."/>
            <person name="Wellnitz S."/>
            <person name="Brambilla E."/>
            <person name="Klenk H.-P."/>
            <person name="Eisen J.A."/>
        </authorList>
    </citation>
    <scope>NUCLEOTIDE SEQUENCE [LARGE SCALE GENOMIC DNA]</scope>
    <source>
        <strain evidence="11 12">DSM 2985</strain>
    </source>
</reference>
<dbReference type="NCBIfam" id="TIGR00797">
    <property type="entry name" value="matE"/>
    <property type="match status" value="1"/>
</dbReference>
<dbReference type="InterPro" id="IPR048279">
    <property type="entry name" value="MdtK-like"/>
</dbReference>
<evidence type="ECO:0000256" key="6">
    <source>
        <dbReference type="ARBA" id="ARBA00022989"/>
    </source>
</evidence>
<evidence type="ECO:0000256" key="9">
    <source>
        <dbReference type="ARBA" id="ARBA00031636"/>
    </source>
</evidence>
<dbReference type="AlphaFoldDB" id="H7EKZ2"/>
<dbReference type="eggNOG" id="COG0534">
    <property type="taxonomic scope" value="Bacteria"/>
</dbReference>
<sequence length="467" mass="51876">MQYEKKSNETEKSAGLFATAHFYRGALAIALPIMMQQLIQSMVSLIDNFMVSGLGDIPMAGVNVSGQVLFVFMVFVNTICMSGGIFMTQFFGAKDIERMRQAFRFKLVMGLVAAVPYFLVCVVFPREILSLMLIGNTQAPEILDEGVSYIRIMFFMGIPMTVSMCIASSLRDMGQVKFPLVVTVVATMTNTIFNYLLIYGNFGFPRLGVRGAAIATVIARAVELAIFAAMYLKKKPEFYFRVAEFLRIDWRLFREILRKGAMVLFCEMVWVSSETITTAIYNGRGGADVVSGMASSFAIANLFFIAFGGIYNTTGVIMGKTLGGGNLEKARKEKTWLLSGAAVFGIFMMFFGFATTLVIPLVFGRLSESALSICRSMVVIMSFFMPVWVFMNSQQAIARSGGDTAMGAYTDATLTIFVMIPLVFFLGLKTGTGPVHMFLFVKLLDLVKVVVFHIWLKKERWLKNLTK</sequence>
<keyword evidence="4" id="KW-1003">Cell membrane</keyword>
<dbReference type="EMBL" id="AGRW01000047">
    <property type="protein sequence ID" value="EIC01717.1"/>
    <property type="molecule type" value="Genomic_DNA"/>
</dbReference>
<organism evidence="11 12">
    <name type="scientific">Treponema saccharophilum DSM 2985</name>
    <dbReference type="NCBI Taxonomy" id="907348"/>
    <lineage>
        <taxon>Bacteria</taxon>
        <taxon>Pseudomonadati</taxon>
        <taxon>Spirochaetota</taxon>
        <taxon>Spirochaetia</taxon>
        <taxon>Spirochaetales</taxon>
        <taxon>Treponemataceae</taxon>
        <taxon>Treponema</taxon>
    </lineage>
</organism>
<dbReference type="STRING" id="907348.TresaDRAFT_1006"/>
<dbReference type="Proteomes" id="UP000003571">
    <property type="component" value="Unassembled WGS sequence"/>
</dbReference>
<dbReference type="GO" id="GO:0006811">
    <property type="term" value="P:monoatomic ion transport"/>
    <property type="evidence" value="ECO:0007669"/>
    <property type="project" value="UniProtKB-KW"/>
</dbReference>
<evidence type="ECO:0000256" key="7">
    <source>
        <dbReference type="ARBA" id="ARBA00023065"/>
    </source>
</evidence>
<dbReference type="PANTHER" id="PTHR43298:SF2">
    <property type="entry name" value="FMN_FAD EXPORTER YEEO-RELATED"/>
    <property type="match status" value="1"/>
</dbReference>
<dbReference type="InterPro" id="IPR050222">
    <property type="entry name" value="MATE_MdtK"/>
</dbReference>